<dbReference type="FunFam" id="3.30.565.10:FF:000006">
    <property type="entry name" value="Sensor histidine kinase WalK"/>
    <property type="match status" value="1"/>
</dbReference>
<keyword evidence="9 17" id="KW-0418">Kinase</keyword>
<evidence type="ECO:0000256" key="11">
    <source>
        <dbReference type="ARBA" id="ARBA00022989"/>
    </source>
</evidence>
<accession>A0A9D2HEV2</accession>
<dbReference type="Pfam" id="PF00512">
    <property type="entry name" value="HisKA"/>
    <property type="match status" value="1"/>
</dbReference>
<dbReference type="SUPFAM" id="SSF55874">
    <property type="entry name" value="ATPase domain of HSP90 chaperone/DNA topoisomerase II/histidine kinase"/>
    <property type="match status" value="1"/>
</dbReference>
<dbReference type="CDD" id="cd00075">
    <property type="entry name" value="HATPase"/>
    <property type="match status" value="1"/>
</dbReference>
<dbReference type="SMART" id="SM00304">
    <property type="entry name" value="HAMP"/>
    <property type="match status" value="1"/>
</dbReference>
<evidence type="ECO:0000259" key="15">
    <source>
        <dbReference type="PROSITE" id="PS50109"/>
    </source>
</evidence>
<reference evidence="17" key="1">
    <citation type="journal article" date="2021" name="PeerJ">
        <title>Extensive microbial diversity within the chicken gut microbiome revealed by metagenomics and culture.</title>
        <authorList>
            <person name="Gilroy R."/>
            <person name="Ravi A."/>
            <person name="Getino M."/>
            <person name="Pursley I."/>
            <person name="Horton D.L."/>
            <person name="Alikhan N.F."/>
            <person name="Baker D."/>
            <person name="Gharbi K."/>
            <person name="Hall N."/>
            <person name="Watson M."/>
            <person name="Adriaenssens E.M."/>
            <person name="Foster-Nyarko E."/>
            <person name="Jarju S."/>
            <person name="Secka A."/>
            <person name="Antonio M."/>
            <person name="Oren A."/>
            <person name="Chaudhuri R.R."/>
            <person name="La Ragione R."/>
            <person name="Hildebrand F."/>
            <person name="Pallen M.J."/>
        </authorList>
    </citation>
    <scope>NUCLEOTIDE SEQUENCE</scope>
    <source>
        <strain evidence="17">CHK178-16964</strain>
    </source>
</reference>
<evidence type="ECO:0000256" key="14">
    <source>
        <dbReference type="SAM" id="Phobius"/>
    </source>
</evidence>
<dbReference type="GO" id="GO:0000155">
    <property type="term" value="F:phosphorelay sensor kinase activity"/>
    <property type="evidence" value="ECO:0007669"/>
    <property type="project" value="InterPro"/>
</dbReference>
<evidence type="ECO:0000256" key="9">
    <source>
        <dbReference type="ARBA" id="ARBA00022777"/>
    </source>
</evidence>
<keyword evidence="5" id="KW-0597">Phosphoprotein</keyword>
<sequence>MHLHSLYYKFIIGYLIFGLLGFITIATFSSHITYRQLQREQADALYDEANLIAGRYSGPYQGQTPTELSAAYPQLNAIASFLQADIWVVNRRGNIILDSNDSLRAGQLIEDFDPTATGNKSYSIGNYYGMFNYDVLSVSAPITGNYNTYGYVLIHMPLSVIYAGHNTILNLIYITALILFGLSLIILLVFAKTVYIPLKKITAGANEYAAGNLTYQIKVDSQDEMGYLAATLNYMSDELNKMEEYQRTFVANVSHDFRSPLTSIKGYLEAIIDGTIPREMQDKYLKRVINETERLNKLTQGMLTLNSLDSKGYLSRSNFDINRVIKDTAASFEGTCGAKGITFELTFSDNIQMVYADLGKIQQVLYNLIDNAIKFSHHDSTIFIQTSVRHEKVFVSVKDTGIGIPKDNIKKIWERFYKSDASRGKDKKGTGLGLAIVKEIIQAHGENIDVISTEGVGTEFIFSLPKPTAL</sequence>
<dbReference type="CDD" id="cd06225">
    <property type="entry name" value="HAMP"/>
    <property type="match status" value="1"/>
</dbReference>
<evidence type="ECO:0000256" key="4">
    <source>
        <dbReference type="ARBA" id="ARBA00022475"/>
    </source>
</evidence>
<proteinExistence type="predicted"/>
<dbReference type="InterPro" id="IPR036890">
    <property type="entry name" value="HATPase_C_sf"/>
</dbReference>
<keyword evidence="7 14" id="KW-0812">Transmembrane</keyword>
<evidence type="ECO:0000256" key="8">
    <source>
        <dbReference type="ARBA" id="ARBA00022741"/>
    </source>
</evidence>
<dbReference type="SUPFAM" id="SSF158472">
    <property type="entry name" value="HAMP domain-like"/>
    <property type="match status" value="1"/>
</dbReference>
<evidence type="ECO:0000313" key="18">
    <source>
        <dbReference type="Proteomes" id="UP000823900"/>
    </source>
</evidence>
<dbReference type="GO" id="GO:0005524">
    <property type="term" value="F:ATP binding"/>
    <property type="evidence" value="ECO:0007669"/>
    <property type="project" value="UniProtKB-KW"/>
</dbReference>
<keyword evidence="12" id="KW-0902">Two-component regulatory system</keyword>
<dbReference type="InterPro" id="IPR003661">
    <property type="entry name" value="HisK_dim/P_dom"/>
</dbReference>
<dbReference type="AlphaFoldDB" id="A0A9D2HEV2"/>
<keyword evidence="6" id="KW-0808">Transferase</keyword>
<dbReference type="Gene3D" id="1.10.287.130">
    <property type="match status" value="1"/>
</dbReference>
<dbReference type="FunFam" id="1.10.287.130:FF:000001">
    <property type="entry name" value="Two-component sensor histidine kinase"/>
    <property type="match status" value="1"/>
</dbReference>
<evidence type="ECO:0000256" key="2">
    <source>
        <dbReference type="ARBA" id="ARBA00004651"/>
    </source>
</evidence>
<dbReference type="Pfam" id="PF02518">
    <property type="entry name" value="HATPase_c"/>
    <property type="match status" value="1"/>
</dbReference>
<dbReference type="Gene3D" id="3.30.565.10">
    <property type="entry name" value="Histidine kinase-like ATPase, C-terminal domain"/>
    <property type="match status" value="1"/>
</dbReference>
<dbReference type="EMBL" id="DWZA01000007">
    <property type="protein sequence ID" value="HJA70146.1"/>
    <property type="molecule type" value="Genomic_DNA"/>
</dbReference>
<keyword evidence="13 14" id="KW-0472">Membrane</keyword>
<feature type="domain" description="Histidine kinase" evidence="15">
    <location>
        <begin position="252"/>
        <end position="468"/>
    </location>
</feature>
<dbReference type="Gene3D" id="6.10.340.10">
    <property type="match status" value="1"/>
</dbReference>
<dbReference type="SMART" id="SM00387">
    <property type="entry name" value="HATPase_c"/>
    <property type="match status" value="1"/>
</dbReference>
<dbReference type="PANTHER" id="PTHR45528">
    <property type="entry name" value="SENSOR HISTIDINE KINASE CPXA"/>
    <property type="match status" value="1"/>
</dbReference>
<dbReference type="InterPro" id="IPR003660">
    <property type="entry name" value="HAMP_dom"/>
</dbReference>
<gene>
    <name evidence="17" type="ORF">IAA07_01025</name>
</gene>
<evidence type="ECO:0000256" key="6">
    <source>
        <dbReference type="ARBA" id="ARBA00022679"/>
    </source>
</evidence>
<dbReference type="SUPFAM" id="SSF47384">
    <property type="entry name" value="Homodimeric domain of signal transducing histidine kinase"/>
    <property type="match status" value="1"/>
</dbReference>
<organism evidence="17 18">
    <name type="scientific">Candidatus Lachnoclostridium stercoravium</name>
    <dbReference type="NCBI Taxonomy" id="2838633"/>
    <lineage>
        <taxon>Bacteria</taxon>
        <taxon>Bacillati</taxon>
        <taxon>Bacillota</taxon>
        <taxon>Clostridia</taxon>
        <taxon>Lachnospirales</taxon>
        <taxon>Lachnospiraceae</taxon>
    </lineage>
</organism>
<comment type="catalytic activity">
    <reaction evidence="1">
        <text>ATP + protein L-histidine = ADP + protein N-phospho-L-histidine.</text>
        <dbReference type="EC" id="2.7.13.3"/>
    </reaction>
</comment>
<reference evidence="17" key="2">
    <citation type="submission" date="2021-04" db="EMBL/GenBank/DDBJ databases">
        <authorList>
            <person name="Gilroy R."/>
        </authorList>
    </citation>
    <scope>NUCLEOTIDE SEQUENCE</scope>
    <source>
        <strain evidence="17">CHK178-16964</strain>
    </source>
</reference>
<dbReference type="InterPro" id="IPR003594">
    <property type="entry name" value="HATPase_dom"/>
</dbReference>
<feature type="domain" description="HAMP" evidence="16">
    <location>
        <begin position="197"/>
        <end position="244"/>
    </location>
</feature>
<dbReference type="CDD" id="cd00082">
    <property type="entry name" value="HisKA"/>
    <property type="match status" value="1"/>
</dbReference>
<dbReference type="PRINTS" id="PR00344">
    <property type="entry name" value="BCTRLSENSOR"/>
</dbReference>
<keyword evidence="8" id="KW-0547">Nucleotide-binding</keyword>
<dbReference type="Proteomes" id="UP000823900">
    <property type="component" value="Unassembled WGS sequence"/>
</dbReference>
<dbReference type="Pfam" id="PF00672">
    <property type="entry name" value="HAMP"/>
    <property type="match status" value="1"/>
</dbReference>
<dbReference type="EC" id="2.7.13.3" evidence="3"/>
<evidence type="ECO:0000313" key="17">
    <source>
        <dbReference type="EMBL" id="HJA70146.1"/>
    </source>
</evidence>
<evidence type="ECO:0000256" key="10">
    <source>
        <dbReference type="ARBA" id="ARBA00022840"/>
    </source>
</evidence>
<comment type="caution">
    <text evidence="17">The sequence shown here is derived from an EMBL/GenBank/DDBJ whole genome shotgun (WGS) entry which is preliminary data.</text>
</comment>
<dbReference type="InterPro" id="IPR036097">
    <property type="entry name" value="HisK_dim/P_sf"/>
</dbReference>
<evidence type="ECO:0000259" key="16">
    <source>
        <dbReference type="PROSITE" id="PS50885"/>
    </source>
</evidence>
<keyword evidence="10" id="KW-0067">ATP-binding</keyword>
<dbReference type="SMART" id="SM00388">
    <property type="entry name" value="HisKA"/>
    <property type="match status" value="1"/>
</dbReference>
<dbReference type="PANTHER" id="PTHR45528:SF1">
    <property type="entry name" value="SENSOR HISTIDINE KINASE CPXA"/>
    <property type="match status" value="1"/>
</dbReference>
<feature type="transmembrane region" description="Helical" evidence="14">
    <location>
        <begin position="6"/>
        <end position="29"/>
    </location>
</feature>
<evidence type="ECO:0000256" key="13">
    <source>
        <dbReference type="ARBA" id="ARBA00023136"/>
    </source>
</evidence>
<evidence type="ECO:0000256" key="7">
    <source>
        <dbReference type="ARBA" id="ARBA00022692"/>
    </source>
</evidence>
<dbReference type="InterPro" id="IPR004358">
    <property type="entry name" value="Sig_transdc_His_kin-like_C"/>
</dbReference>
<evidence type="ECO:0000256" key="12">
    <source>
        <dbReference type="ARBA" id="ARBA00023012"/>
    </source>
</evidence>
<comment type="subcellular location">
    <subcellularLocation>
        <location evidence="2">Cell membrane</location>
        <topology evidence="2">Multi-pass membrane protein</topology>
    </subcellularLocation>
</comment>
<dbReference type="PROSITE" id="PS50885">
    <property type="entry name" value="HAMP"/>
    <property type="match status" value="1"/>
</dbReference>
<keyword evidence="4" id="KW-1003">Cell membrane</keyword>
<name>A0A9D2HEV2_9FIRM</name>
<dbReference type="InterPro" id="IPR050398">
    <property type="entry name" value="HssS/ArlS-like"/>
</dbReference>
<protein>
    <recommendedName>
        <fullName evidence="3">histidine kinase</fullName>
        <ecNumber evidence="3">2.7.13.3</ecNumber>
    </recommendedName>
</protein>
<keyword evidence="11 14" id="KW-1133">Transmembrane helix</keyword>
<evidence type="ECO:0000256" key="5">
    <source>
        <dbReference type="ARBA" id="ARBA00022553"/>
    </source>
</evidence>
<feature type="transmembrane region" description="Helical" evidence="14">
    <location>
        <begin position="171"/>
        <end position="191"/>
    </location>
</feature>
<dbReference type="GO" id="GO:0005886">
    <property type="term" value="C:plasma membrane"/>
    <property type="evidence" value="ECO:0007669"/>
    <property type="project" value="UniProtKB-SubCell"/>
</dbReference>
<dbReference type="PROSITE" id="PS50109">
    <property type="entry name" value="HIS_KIN"/>
    <property type="match status" value="1"/>
</dbReference>
<evidence type="ECO:0000256" key="1">
    <source>
        <dbReference type="ARBA" id="ARBA00000085"/>
    </source>
</evidence>
<evidence type="ECO:0000256" key="3">
    <source>
        <dbReference type="ARBA" id="ARBA00012438"/>
    </source>
</evidence>
<dbReference type="InterPro" id="IPR005467">
    <property type="entry name" value="His_kinase_dom"/>
</dbReference>